<dbReference type="EMBL" id="CP133548">
    <property type="protein sequence ID" value="WMS86102.1"/>
    <property type="molecule type" value="Genomic_DNA"/>
</dbReference>
<keyword evidence="3" id="KW-1185">Reference proteome</keyword>
<feature type="transmembrane region" description="Helical" evidence="1">
    <location>
        <begin position="47"/>
        <end position="76"/>
    </location>
</feature>
<evidence type="ECO:0000313" key="3">
    <source>
        <dbReference type="Proteomes" id="UP001239782"/>
    </source>
</evidence>
<protein>
    <recommendedName>
        <fullName evidence="4">Membrane-associated protein</fullName>
    </recommendedName>
</protein>
<accession>A0AA51RRA2</accession>
<evidence type="ECO:0000256" key="1">
    <source>
        <dbReference type="SAM" id="Phobius"/>
    </source>
</evidence>
<dbReference type="RefSeq" id="WP_309201253.1">
    <property type="nucleotide sequence ID" value="NZ_CP133548.1"/>
</dbReference>
<name>A0AA51RRA2_9GAMM</name>
<dbReference type="KEGG" id="plei:Q9312_12825"/>
<organism evidence="2 3">
    <name type="scientific">Pleionea litopenaei</name>
    <dbReference type="NCBI Taxonomy" id="3070815"/>
    <lineage>
        <taxon>Bacteria</taxon>
        <taxon>Pseudomonadati</taxon>
        <taxon>Pseudomonadota</taxon>
        <taxon>Gammaproteobacteria</taxon>
        <taxon>Oceanospirillales</taxon>
        <taxon>Pleioneaceae</taxon>
        <taxon>Pleionea</taxon>
    </lineage>
</organism>
<dbReference type="AlphaFoldDB" id="A0AA51RRA2"/>
<dbReference type="Proteomes" id="UP001239782">
    <property type="component" value="Chromosome"/>
</dbReference>
<gene>
    <name evidence="2" type="ORF">Q9312_12825</name>
</gene>
<feature type="transmembrane region" description="Helical" evidence="1">
    <location>
        <begin position="192"/>
        <end position="210"/>
    </location>
</feature>
<proteinExistence type="predicted"/>
<feature type="transmembrane region" description="Helical" evidence="1">
    <location>
        <begin position="7"/>
        <end position="27"/>
    </location>
</feature>
<feature type="transmembrane region" description="Helical" evidence="1">
    <location>
        <begin position="159"/>
        <end position="180"/>
    </location>
</feature>
<keyword evidence="1" id="KW-1133">Transmembrane helix</keyword>
<feature type="transmembrane region" description="Helical" evidence="1">
    <location>
        <begin position="131"/>
        <end position="147"/>
    </location>
</feature>
<sequence length="216" mass="24198">MKYYSTLPLTALIVIIGLSVLIEYSIVPSGSELLTMLRNADTMPIYWLLFLIILLEAIIYVGFYFPGQFFAVIIVVIGESTLGSIVNLTLIMVAAATLASLINYSLGRYFLANRQANSIESESSNSIEWRKLLPAMIHINALAFFMFNHGSKKGSRKIVWASGLINLPYYLFLVVATSLLSEQVMKIAESTFLIVALVSLWLGVAMFFDWRKYRAS</sequence>
<evidence type="ECO:0008006" key="4">
    <source>
        <dbReference type="Google" id="ProtNLM"/>
    </source>
</evidence>
<keyword evidence="1" id="KW-0812">Transmembrane</keyword>
<reference evidence="2 3" key="1">
    <citation type="submission" date="2023-08" db="EMBL/GenBank/DDBJ databases">
        <title>Pleionea litopenaei sp. nov., isolated from stomach of juvenile Litopenaeus vannamei.</title>
        <authorList>
            <person name="Rho A.M."/>
            <person name="Hwang C.Y."/>
        </authorList>
    </citation>
    <scope>NUCLEOTIDE SEQUENCE [LARGE SCALE GENOMIC DNA]</scope>
    <source>
        <strain evidence="2 3">HL-JVS1</strain>
    </source>
</reference>
<evidence type="ECO:0000313" key="2">
    <source>
        <dbReference type="EMBL" id="WMS86102.1"/>
    </source>
</evidence>
<keyword evidence="1" id="KW-0472">Membrane</keyword>